<gene>
    <name evidence="1" type="ORF">LA521A_19040</name>
</gene>
<evidence type="ECO:0000313" key="1">
    <source>
        <dbReference type="EMBL" id="BDU16703.1"/>
    </source>
</evidence>
<proteinExistence type="predicted"/>
<protein>
    <submittedName>
        <fullName evidence="1">Uncharacterized protein</fullName>
    </submittedName>
</protein>
<reference evidence="1 2" key="1">
    <citation type="journal article" date="2023" name="Int. J. Syst. Evol. Microbiol.">
        <title>Physiological and genomic analyses of cobalamin (vitamin B12)-auxotrophy of Lysobacter auxotrophicus sp. nov., a methionine-auxotrophic chitinolytic bacterium isolated from chitin-treated soil.</title>
        <authorList>
            <person name="Saito A."/>
            <person name="Dohra H."/>
            <person name="Hamada M."/>
            <person name="Moriuchi R."/>
            <person name="Kotsuchibashi Y."/>
            <person name="Mori K."/>
        </authorList>
    </citation>
    <scope>NUCLEOTIDE SEQUENCE [LARGE SCALE GENOMIC DNA]</scope>
    <source>
        <strain evidence="1 2">5-21a</strain>
    </source>
</reference>
<keyword evidence="2" id="KW-1185">Reference proteome</keyword>
<sequence>MSAFIHQAATCAAGAGCGLCAATIISFAFGIVDAEEGLAAVKRWLA</sequence>
<dbReference type="RefSeq" id="WP_281778690.1">
    <property type="nucleotide sequence ID" value="NZ_AP027041.1"/>
</dbReference>
<evidence type="ECO:0000313" key="2">
    <source>
        <dbReference type="Proteomes" id="UP001317822"/>
    </source>
</evidence>
<dbReference type="Proteomes" id="UP001317822">
    <property type="component" value="Chromosome"/>
</dbReference>
<organism evidence="1 2">
    <name type="scientific">Lysobacter auxotrophicus</name>
    <dbReference type="NCBI Taxonomy" id="2992573"/>
    <lineage>
        <taxon>Bacteria</taxon>
        <taxon>Pseudomonadati</taxon>
        <taxon>Pseudomonadota</taxon>
        <taxon>Gammaproteobacteria</taxon>
        <taxon>Lysobacterales</taxon>
        <taxon>Lysobacteraceae</taxon>
        <taxon>Lysobacter</taxon>
    </lineage>
</organism>
<dbReference type="EMBL" id="AP027041">
    <property type="protein sequence ID" value="BDU16703.1"/>
    <property type="molecule type" value="Genomic_DNA"/>
</dbReference>
<name>A0ABN6UK61_9GAMM</name>
<accession>A0ABN6UK61</accession>